<evidence type="ECO:0000259" key="2">
    <source>
        <dbReference type="Pfam" id="PF01757"/>
    </source>
</evidence>
<dbReference type="RefSeq" id="WP_108686080.1">
    <property type="nucleotide sequence ID" value="NZ_QCYK01000001.1"/>
</dbReference>
<dbReference type="GO" id="GO:0016747">
    <property type="term" value="F:acyltransferase activity, transferring groups other than amino-acyl groups"/>
    <property type="evidence" value="ECO:0007669"/>
    <property type="project" value="InterPro"/>
</dbReference>
<keyword evidence="1" id="KW-1133">Transmembrane helix</keyword>
<feature type="transmembrane region" description="Helical" evidence="1">
    <location>
        <begin position="12"/>
        <end position="32"/>
    </location>
</feature>
<dbReference type="GO" id="GO:0016020">
    <property type="term" value="C:membrane"/>
    <property type="evidence" value="ECO:0007669"/>
    <property type="project" value="TreeGrafter"/>
</dbReference>
<dbReference type="OrthoDB" id="290051at2"/>
<dbReference type="AlphaFoldDB" id="A0A2T7BP38"/>
<feature type="transmembrane region" description="Helical" evidence="1">
    <location>
        <begin position="266"/>
        <end position="290"/>
    </location>
</feature>
<protein>
    <submittedName>
        <fullName evidence="3">Acyltransferase</fullName>
    </submittedName>
</protein>
<dbReference type="InterPro" id="IPR050879">
    <property type="entry name" value="Acyltransferase_3"/>
</dbReference>
<comment type="caution">
    <text evidence="3">The sequence shown here is derived from an EMBL/GenBank/DDBJ whole genome shotgun (WGS) entry which is preliminary data.</text>
</comment>
<feature type="transmembrane region" description="Helical" evidence="1">
    <location>
        <begin position="169"/>
        <end position="187"/>
    </location>
</feature>
<keyword evidence="3" id="KW-0012">Acyltransferase</keyword>
<feature type="transmembrane region" description="Helical" evidence="1">
    <location>
        <begin position="302"/>
        <end position="320"/>
    </location>
</feature>
<organism evidence="3 4">
    <name type="scientific">Chitinophaga parva</name>
    <dbReference type="NCBI Taxonomy" id="2169414"/>
    <lineage>
        <taxon>Bacteria</taxon>
        <taxon>Pseudomonadati</taxon>
        <taxon>Bacteroidota</taxon>
        <taxon>Chitinophagia</taxon>
        <taxon>Chitinophagales</taxon>
        <taxon>Chitinophagaceae</taxon>
        <taxon>Chitinophaga</taxon>
    </lineage>
</organism>
<dbReference type="Proteomes" id="UP000244450">
    <property type="component" value="Unassembled WGS sequence"/>
</dbReference>
<feature type="domain" description="Acyltransferase 3" evidence="2">
    <location>
        <begin position="13"/>
        <end position="356"/>
    </location>
</feature>
<feature type="transmembrane region" description="Helical" evidence="1">
    <location>
        <begin position="207"/>
        <end position="231"/>
    </location>
</feature>
<dbReference type="PANTHER" id="PTHR23028">
    <property type="entry name" value="ACETYLTRANSFERASE"/>
    <property type="match status" value="1"/>
</dbReference>
<feature type="transmembrane region" description="Helical" evidence="1">
    <location>
        <begin position="86"/>
        <end position="104"/>
    </location>
</feature>
<evidence type="ECO:0000313" key="4">
    <source>
        <dbReference type="Proteomes" id="UP000244450"/>
    </source>
</evidence>
<feature type="transmembrane region" description="Helical" evidence="1">
    <location>
        <begin position="340"/>
        <end position="359"/>
    </location>
</feature>
<reference evidence="3 4" key="1">
    <citation type="submission" date="2018-04" db="EMBL/GenBank/DDBJ databases">
        <title>Chitinophaga fuyangensis sp. nov., isolated from soil in a chemical factory.</title>
        <authorList>
            <person name="Chen K."/>
        </authorList>
    </citation>
    <scope>NUCLEOTIDE SEQUENCE [LARGE SCALE GENOMIC DNA]</scope>
    <source>
        <strain evidence="3 4">LY-1</strain>
    </source>
</reference>
<dbReference type="Pfam" id="PF01757">
    <property type="entry name" value="Acyl_transf_3"/>
    <property type="match status" value="1"/>
</dbReference>
<evidence type="ECO:0000313" key="3">
    <source>
        <dbReference type="EMBL" id="PUZ29443.1"/>
    </source>
</evidence>
<accession>A0A2T7BP38</accession>
<keyword evidence="4" id="KW-1185">Reference proteome</keyword>
<keyword evidence="1" id="KW-0812">Transmembrane</keyword>
<feature type="transmembrane region" description="Helical" evidence="1">
    <location>
        <begin position="52"/>
        <end position="74"/>
    </location>
</feature>
<evidence type="ECO:0000256" key="1">
    <source>
        <dbReference type="SAM" id="Phobius"/>
    </source>
</evidence>
<sequence>MTTFKPAPLRHLHGLDHLRAFAITFVFLYHYGRIFPHPAWTNTISAFGWTGVDLFFVLSGYLIASQLFAGIAAGKGVDFPTFFIKRVFRILPAYLLTLGVYVALPSFREREALAPLWKYLTFTQNLGLDLRTQGTFSHAWSLCIEEQFYLVLPLVLIALLAMKQLRKGAWLLAFLFAGGFVLRAFCWDHFVAPFQGEDDAWVRWYTWLYYPTFCRLDGLLVGVSVAALFRFKPAVKARLQPHGNLLLLAGIAVLTAAYFTCADPESYAASVAGFPLTDLGYGSIVMGAVCQGSILDKYRTGITVRLATWSYVLYLTHKIVIHVTQNGLRAWGWDLESNATFAVCTVACLVVAWLLNRLLEKPFLRLRNRVLQKRKQPMPAAVTV</sequence>
<keyword evidence="1" id="KW-0472">Membrane</keyword>
<proteinExistence type="predicted"/>
<feature type="transmembrane region" description="Helical" evidence="1">
    <location>
        <begin position="243"/>
        <end position="260"/>
    </location>
</feature>
<name>A0A2T7BP38_9BACT</name>
<feature type="transmembrane region" description="Helical" evidence="1">
    <location>
        <begin position="139"/>
        <end position="162"/>
    </location>
</feature>
<keyword evidence="3" id="KW-0808">Transferase</keyword>
<dbReference type="InterPro" id="IPR002656">
    <property type="entry name" value="Acyl_transf_3_dom"/>
</dbReference>
<dbReference type="EMBL" id="QCYK01000001">
    <property type="protein sequence ID" value="PUZ29443.1"/>
    <property type="molecule type" value="Genomic_DNA"/>
</dbReference>
<dbReference type="GO" id="GO:0009103">
    <property type="term" value="P:lipopolysaccharide biosynthetic process"/>
    <property type="evidence" value="ECO:0007669"/>
    <property type="project" value="TreeGrafter"/>
</dbReference>
<gene>
    <name evidence="3" type="ORF">DCC81_08340</name>
</gene>
<dbReference type="PANTHER" id="PTHR23028:SF53">
    <property type="entry name" value="ACYL_TRANSF_3 DOMAIN-CONTAINING PROTEIN"/>
    <property type="match status" value="1"/>
</dbReference>